<sequence length="162" mass="18352">MCLPWCDAKASTMRMLRTTAYRRACMFVREPGTWRLAPLSVSLFFRLARSSALPWATAGGGHQHSNEEVCLLSKPRMYMQTACMLTRCMMQYVSSFSDADRPIRRASEYGAGIRSWAFLLISHLAGQANPVGKKKSMRRAGRLVRVVMLPRSCIRAVEELRC</sequence>
<dbReference type="Proteomes" id="UP000434172">
    <property type="component" value="Unassembled WGS sequence"/>
</dbReference>
<protein>
    <submittedName>
        <fullName evidence="1">Uncharacterized protein</fullName>
    </submittedName>
</protein>
<comment type="caution">
    <text evidence="1">The sequence shown here is derived from an EMBL/GenBank/DDBJ whole genome shotgun (WGS) entry which is preliminary data.</text>
</comment>
<keyword evidence="2" id="KW-1185">Reference proteome</keyword>
<organism evidence="1 2">
    <name type="scientific">Colletotrichum asianum</name>
    <dbReference type="NCBI Taxonomy" id="702518"/>
    <lineage>
        <taxon>Eukaryota</taxon>
        <taxon>Fungi</taxon>
        <taxon>Dikarya</taxon>
        <taxon>Ascomycota</taxon>
        <taxon>Pezizomycotina</taxon>
        <taxon>Sordariomycetes</taxon>
        <taxon>Hypocreomycetidae</taxon>
        <taxon>Glomerellales</taxon>
        <taxon>Glomerellaceae</taxon>
        <taxon>Colletotrichum</taxon>
        <taxon>Colletotrichum gloeosporioides species complex</taxon>
    </lineage>
</organism>
<dbReference type="AlphaFoldDB" id="A0A8H3WI60"/>
<reference evidence="1 2" key="1">
    <citation type="submission" date="2019-12" db="EMBL/GenBank/DDBJ databases">
        <title>A genome sequence resource for the geographically widespread anthracnose pathogen Colletotrichum asianum.</title>
        <authorList>
            <person name="Meng Y."/>
        </authorList>
    </citation>
    <scope>NUCLEOTIDE SEQUENCE [LARGE SCALE GENOMIC DNA]</scope>
    <source>
        <strain evidence="1 2">ICMP 18580</strain>
    </source>
</reference>
<name>A0A8H3WI60_9PEZI</name>
<gene>
    <name evidence="1" type="ORF">GQ607_005913</name>
</gene>
<dbReference type="EMBL" id="WOWK01000027">
    <property type="protein sequence ID" value="KAF0326855.1"/>
    <property type="molecule type" value="Genomic_DNA"/>
</dbReference>
<evidence type="ECO:0000313" key="1">
    <source>
        <dbReference type="EMBL" id="KAF0326855.1"/>
    </source>
</evidence>
<proteinExistence type="predicted"/>
<evidence type="ECO:0000313" key="2">
    <source>
        <dbReference type="Proteomes" id="UP000434172"/>
    </source>
</evidence>
<accession>A0A8H3WI60</accession>